<keyword evidence="1" id="KW-0732">Signal</keyword>
<gene>
    <name evidence="2" type="ORF">JCM15093_394</name>
</gene>
<dbReference type="Proteomes" id="UP000027601">
    <property type="component" value="Unassembled WGS sequence"/>
</dbReference>
<feature type="signal peptide" evidence="1">
    <location>
        <begin position="1"/>
        <end position="20"/>
    </location>
</feature>
<dbReference type="AlphaFoldDB" id="A0A069CXJ3"/>
<reference evidence="2 3" key="1">
    <citation type="journal article" date="2015" name="Microbes Environ.">
        <title>Distribution and evolution of nitrogen fixation genes in the phylum bacteroidetes.</title>
        <authorList>
            <person name="Inoue J."/>
            <person name="Oshima K."/>
            <person name="Suda W."/>
            <person name="Sakamoto M."/>
            <person name="Iino T."/>
            <person name="Noda S."/>
            <person name="Hongoh Y."/>
            <person name="Hattori M."/>
            <person name="Ohkuma M."/>
        </authorList>
    </citation>
    <scope>NUCLEOTIDE SEQUENCE [LARGE SCALE GENOMIC DNA]</scope>
    <source>
        <strain evidence="2 3">JCM 15093</strain>
    </source>
</reference>
<accession>A0A069CXJ3</accession>
<protein>
    <recommendedName>
        <fullName evidence="4">Lipoprotein</fullName>
    </recommendedName>
</protein>
<dbReference type="PROSITE" id="PS51257">
    <property type="entry name" value="PROKAR_LIPOPROTEIN"/>
    <property type="match status" value="1"/>
</dbReference>
<evidence type="ECO:0000313" key="3">
    <source>
        <dbReference type="Proteomes" id="UP000027601"/>
    </source>
</evidence>
<evidence type="ECO:0008006" key="4">
    <source>
        <dbReference type="Google" id="ProtNLM"/>
    </source>
</evidence>
<evidence type="ECO:0000256" key="1">
    <source>
        <dbReference type="SAM" id="SignalP"/>
    </source>
</evidence>
<organism evidence="2 3">
    <name type="scientific">Bacteroides graminisolvens DSM 19988 = JCM 15093</name>
    <dbReference type="NCBI Taxonomy" id="1121097"/>
    <lineage>
        <taxon>Bacteria</taxon>
        <taxon>Pseudomonadati</taxon>
        <taxon>Bacteroidota</taxon>
        <taxon>Bacteroidia</taxon>
        <taxon>Bacteroidales</taxon>
        <taxon>Bacteroidaceae</taxon>
        <taxon>Bacteroides</taxon>
    </lineage>
</organism>
<sequence>MSFMRVPIYCIVFFSCLLWACNSPSSKEEGLKKECEEAYDAMDRIQEKALEDSNFMHSDQYRKEMERAAIEASKRTNGLRANEKLLLEYETAVKLLKEYAEKAAKDASLYQDASFSEKLKVRSDRVREIYVKLKKANLNPLEKRKFDLLSKN</sequence>
<evidence type="ECO:0000313" key="2">
    <source>
        <dbReference type="EMBL" id="GAK35313.1"/>
    </source>
</evidence>
<dbReference type="EMBL" id="BAJS01000001">
    <property type="protein sequence ID" value="GAK35313.1"/>
    <property type="molecule type" value="Genomic_DNA"/>
</dbReference>
<comment type="caution">
    <text evidence="2">The sequence shown here is derived from an EMBL/GenBank/DDBJ whole genome shotgun (WGS) entry which is preliminary data.</text>
</comment>
<dbReference type="STRING" id="1121097.GCA_000428125_00179"/>
<proteinExistence type="predicted"/>
<feature type="chain" id="PRO_5001659737" description="Lipoprotein" evidence="1">
    <location>
        <begin position="21"/>
        <end position="152"/>
    </location>
</feature>
<name>A0A069CXJ3_9BACE</name>
<keyword evidence="3" id="KW-1185">Reference proteome</keyword>